<reference evidence="8 9" key="1">
    <citation type="submission" date="2021-03" db="EMBL/GenBank/DDBJ databases">
        <title>Genomic Encyclopedia of Type Strains, Phase IV (KMG-IV): sequencing the most valuable type-strain genomes for metagenomic binning, comparative biology and taxonomic classification.</title>
        <authorList>
            <person name="Goeker M."/>
        </authorList>
    </citation>
    <scope>NUCLEOTIDE SEQUENCE [LARGE SCALE GENOMIC DNA]</scope>
    <source>
        <strain evidence="8 9">DSM 25790</strain>
    </source>
</reference>
<keyword evidence="9" id="KW-1185">Reference proteome</keyword>
<keyword evidence="5 6" id="KW-0804">Transcription</keyword>
<keyword evidence="4 6" id="KW-0805">Transcription regulation</keyword>
<evidence type="ECO:0000256" key="4">
    <source>
        <dbReference type="ARBA" id="ARBA00023015"/>
    </source>
</evidence>
<evidence type="ECO:0000256" key="3">
    <source>
        <dbReference type="ARBA" id="ARBA00022884"/>
    </source>
</evidence>
<evidence type="ECO:0000256" key="2">
    <source>
        <dbReference type="ARBA" id="ARBA00022814"/>
    </source>
</evidence>
<dbReference type="Gene3D" id="1.10.940.10">
    <property type="entry name" value="NusB-like"/>
    <property type="match status" value="1"/>
</dbReference>
<dbReference type="SUPFAM" id="SSF48013">
    <property type="entry name" value="NusB-like"/>
    <property type="match status" value="1"/>
</dbReference>
<dbReference type="PANTHER" id="PTHR11078:SF3">
    <property type="entry name" value="ANTITERMINATION NUSB DOMAIN-CONTAINING PROTEIN"/>
    <property type="match status" value="1"/>
</dbReference>
<comment type="caution">
    <text evidence="8">The sequence shown here is derived from an EMBL/GenBank/DDBJ whole genome shotgun (WGS) entry which is preliminary data.</text>
</comment>
<dbReference type="HAMAP" id="MF_00073">
    <property type="entry name" value="NusB"/>
    <property type="match status" value="1"/>
</dbReference>
<feature type="domain" description="NusB/RsmB/TIM44" evidence="7">
    <location>
        <begin position="4"/>
        <end position="125"/>
    </location>
</feature>
<dbReference type="InterPro" id="IPR035926">
    <property type="entry name" value="NusB-like_sf"/>
</dbReference>
<sequence length="126" mass="14163">MNRHKAREKALQILFQLDINELDPIKAMEDIAETTAIDSFLETVVKGVSTYKQELDDTINTTLENWSIDRIASVEKTILRIATYEIKYLEDIPVGVSINEAIELANSYGDEKSGKFVNGVLSKIIS</sequence>
<dbReference type="PANTHER" id="PTHR11078">
    <property type="entry name" value="N UTILIZATION SUBSTANCE PROTEIN B-RELATED"/>
    <property type="match status" value="1"/>
</dbReference>
<dbReference type="InterPro" id="IPR006027">
    <property type="entry name" value="NusB_RsmB_TIM44"/>
</dbReference>
<protein>
    <recommendedName>
        <fullName evidence="6">Transcription antitermination protein NusB</fullName>
    </recommendedName>
    <alternativeName>
        <fullName evidence="6">Antitermination factor NusB</fullName>
    </alternativeName>
</protein>
<dbReference type="InterPro" id="IPR011605">
    <property type="entry name" value="NusB_fam"/>
</dbReference>
<gene>
    <name evidence="6" type="primary">nusB</name>
    <name evidence="8" type="ORF">J2Z81_000403</name>
</gene>
<evidence type="ECO:0000259" key="7">
    <source>
        <dbReference type="Pfam" id="PF01029"/>
    </source>
</evidence>
<evidence type="ECO:0000256" key="1">
    <source>
        <dbReference type="ARBA" id="ARBA00005952"/>
    </source>
</evidence>
<dbReference type="Pfam" id="PF01029">
    <property type="entry name" value="NusB"/>
    <property type="match status" value="1"/>
</dbReference>
<keyword evidence="3 6" id="KW-0694">RNA-binding</keyword>
<proteinExistence type="inferred from homology"/>
<evidence type="ECO:0000313" key="9">
    <source>
        <dbReference type="Proteomes" id="UP001519294"/>
    </source>
</evidence>
<evidence type="ECO:0000313" key="8">
    <source>
        <dbReference type="EMBL" id="MBP2256471.1"/>
    </source>
</evidence>
<dbReference type="RefSeq" id="WP_029270043.1">
    <property type="nucleotide sequence ID" value="NZ_JAGIKX010000001.1"/>
</dbReference>
<dbReference type="Proteomes" id="UP001519294">
    <property type="component" value="Unassembled WGS sequence"/>
</dbReference>
<organism evidence="8 9">
    <name type="scientific">Virgibacillus alimentarius</name>
    <dbReference type="NCBI Taxonomy" id="698769"/>
    <lineage>
        <taxon>Bacteria</taxon>
        <taxon>Bacillati</taxon>
        <taxon>Bacillota</taxon>
        <taxon>Bacilli</taxon>
        <taxon>Bacillales</taxon>
        <taxon>Bacillaceae</taxon>
        <taxon>Virgibacillus</taxon>
    </lineage>
</organism>
<evidence type="ECO:0000256" key="5">
    <source>
        <dbReference type="ARBA" id="ARBA00023163"/>
    </source>
</evidence>
<evidence type="ECO:0000256" key="6">
    <source>
        <dbReference type="HAMAP-Rule" id="MF_00073"/>
    </source>
</evidence>
<name>A0ABS4S5Y7_9BACI</name>
<comment type="similarity">
    <text evidence="1 6">Belongs to the NusB family.</text>
</comment>
<accession>A0ABS4S5Y7</accession>
<comment type="function">
    <text evidence="6">Involved in transcription antitermination. Required for transcription of ribosomal RNA (rRNA) genes. Binds specifically to the boxA antiterminator sequence of the ribosomal RNA (rrn) operons.</text>
</comment>
<dbReference type="EMBL" id="JAGIKX010000001">
    <property type="protein sequence ID" value="MBP2256471.1"/>
    <property type="molecule type" value="Genomic_DNA"/>
</dbReference>
<keyword evidence="2 6" id="KW-0889">Transcription antitermination</keyword>
<dbReference type="NCBIfam" id="TIGR01951">
    <property type="entry name" value="nusB"/>
    <property type="match status" value="1"/>
</dbReference>